<proteinExistence type="predicted"/>
<dbReference type="OrthoDB" id="2563500at2759"/>
<dbReference type="GO" id="GO:0008270">
    <property type="term" value="F:zinc ion binding"/>
    <property type="evidence" value="ECO:0007669"/>
    <property type="project" value="InterPro"/>
</dbReference>
<dbReference type="PROSITE" id="PS50048">
    <property type="entry name" value="ZN2_CY6_FUNGAL_2"/>
    <property type="match status" value="2"/>
</dbReference>
<feature type="domain" description="Zn(2)-C6 fungal-type" evidence="7">
    <location>
        <begin position="57"/>
        <end position="87"/>
    </location>
</feature>
<evidence type="ECO:0000313" key="8">
    <source>
        <dbReference type="EMBL" id="CAI4214192.1"/>
    </source>
</evidence>
<dbReference type="PROSITE" id="PS00463">
    <property type="entry name" value="ZN2_CY6_FUNGAL_1"/>
    <property type="match status" value="1"/>
</dbReference>
<dbReference type="SMART" id="SM00066">
    <property type="entry name" value="GAL4"/>
    <property type="match status" value="2"/>
</dbReference>
<evidence type="ECO:0000256" key="5">
    <source>
        <dbReference type="ARBA" id="ARBA00023242"/>
    </source>
</evidence>
<keyword evidence="3" id="KW-0805">Transcription regulation</keyword>
<dbReference type="GO" id="GO:0000981">
    <property type="term" value="F:DNA-binding transcription factor activity, RNA polymerase II-specific"/>
    <property type="evidence" value="ECO:0007669"/>
    <property type="project" value="InterPro"/>
</dbReference>
<evidence type="ECO:0000256" key="6">
    <source>
        <dbReference type="SAM" id="MobiDB-lite"/>
    </source>
</evidence>
<evidence type="ECO:0000313" key="9">
    <source>
        <dbReference type="Proteomes" id="UP000838763"/>
    </source>
</evidence>
<dbReference type="Proteomes" id="UP000838763">
    <property type="component" value="Unassembled WGS sequence"/>
</dbReference>
<dbReference type="InterPro" id="IPR036864">
    <property type="entry name" value="Zn2-C6_fun-type_DNA-bd_sf"/>
</dbReference>
<accession>A0A9P1H1F8</accession>
<reference evidence="8" key="1">
    <citation type="submission" date="2022-11" db="EMBL/GenBank/DDBJ databases">
        <authorList>
            <person name="Scott C."/>
            <person name="Bruce N."/>
        </authorList>
    </citation>
    <scope>NUCLEOTIDE SEQUENCE</scope>
</reference>
<dbReference type="InterPro" id="IPR001138">
    <property type="entry name" value="Zn2Cys6_DnaBD"/>
</dbReference>
<dbReference type="InterPro" id="IPR050815">
    <property type="entry name" value="TF_fung"/>
</dbReference>
<feature type="region of interest" description="Disordered" evidence="6">
    <location>
        <begin position="484"/>
        <end position="508"/>
    </location>
</feature>
<dbReference type="PANTHER" id="PTHR47338">
    <property type="entry name" value="ZN(II)2CYS6 TRANSCRIPTION FACTOR (EUROFUNG)-RELATED"/>
    <property type="match status" value="1"/>
</dbReference>
<evidence type="ECO:0000256" key="4">
    <source>
        <dbReference type="ARBA" id="ARBA00023163"/>
    </source>
</evidence>
<dbReference type="GO" id="GO:0005634">
    <property type="term" value="C:nucleus"/>
    <property type="evidence" value="ECO:0007669"/>
    <property type="project" value="UniProtKB-SubCell"/>
</dbReference>
<dbReference type="AlphaFoldDB" id="A0A9P1H1F8"/>
<name>A0A9P1H1F8_9PEZI</name>
<dbReference type="Gene3D" id="4.10.240.10">
    <property type="entry name" value="Zn(2)-C6 fungal-type DNA-binding domain"/>
    <property type="match status" value="2"/>
</dbReference>
<dbReference type="GO" id="GO:0003677">
    <property type="term" value="F:DNA binding"/>
    <property type="evidence" value="ECO:0007669"/>
    <property type="project" value="InterPro"/>
</dbReference>
<evidence type="ECO:0000256" key="1">
    <source>
        <dbReference type="ARBA" id="ARBA00004123"/>
    </source>
</evidence>
<evidence type="ECO:0000256" key="3">
    <source>
        <dbReference type="ARBA" id="ARBA00023015"/>
    </source>
</evidence>
<evidence type="ECO:0000259" key="7">
    <source>
        <dbReference type="PROSITE" id="PS50048"/>
    </source>
</evidence>
<feature type="domain" description="Zn(2)-C6 fungal-type" evidence="7">
    <location>
        <begin position="13"/>
        <end position="45"/>
    </location>
</feature>
<dbReference type="Pfam" id="PF04082">
    <property type="entry name" value="Fungal_trans"/>
    <property type="match status" value="1"/>
</dbReference>
<gene>
    <name evidence="8" type="ORF">PPNO1_LOCUS3926</name>
</gene>
<comment type="subcellular location">
    <subcellularLocation>
        <location evidence="1">Nucleus</location>
    </subcellularLocation>
</comment>
<dbReference type="InterPro" id="IPR007219">
    <property type="entry name" value="XnlR_reg_dom"/>
</dbReference>
<keyword evidence="5" id="KW-0539">Nucleus</keyword>
<dbReference type="EMBL" id="CALLCH030000010">
    <property type="protein sequence ID" value="CAI4214192.1"/>
    <property type="molecule type" value="Genomic_DNA"/>
</dbReference>
<dbReference type="CDD" id="cd00067">
    <property type="entry name" value="GAL4"/>
    <property type="match status" value="2"/>
</dbReference>
<evidence type="ECO:0000256" key="2">
    <source>
        <dbReference type="ARBA" id="ARBA00022723"/>
    </source>
</evidence>
<comment type="caution">
    <text evidence="8">The sequence shown here is derived from an EMBL/GenBank/DDBJ whole genome shotgun (WGS) entry which is preliminary data.</text>
</comment>
<sequence>MDPDADSQRPLFACIICRARKVKCDKAPSGCTRCRSASEEIDNIYRRAGLERRKAGACHECRAAKAKCSQNKPRCRRCEARDIACNYPASASSSGTGSHRHTRSPSARDFSVPEAATAAHLGPGGWACNPPKAYQDGYSSEIPGRLWGRKARKLVKSLSCISSVQNLMAMVLYAEYGLRIGDNAFVYMIVGCCTRMSRLLRMDEEDRRRSDGLLDDNDDIHGEALTRRESKRRLMWSCYILDSFVGAGVDGNLSWATDLPNIPLACSERNFLHRTNNPPVYAEILRHLRDHTAGNPARAPPWDENSTFMTLLNQVEAWCRELPDFLTFNDINVYIHKEQHTPGSYFSSTSLRLRRLDDHYTPTAAFESTKVHVVYLTTVMGGDQSTYGECIDHINTNLRVLTETHPYSDMPNVYLSALIPLLKTFGFSDIATQWESHQNTLLHRPSRLASDALTHDLFAAPPETAYLNQIATFRLARRRDIASPRTSSSAAAGIDDEESEPPEPRPGAQFMASLEQFVSTEPVTSHGDSSAGFGVTVPRYMDQAEYLRMAAEVGQYMTWDVALPSRFDSPMEEYFSTPPEFEGEGFY</sequence>
<organism evidence="8 9">
    <name type="scientific">Parascedosporium putredinis</name>
    <dbReference type="NCBI Taxonomy" id="1442378"/>
    <lineage>
        <taxon>Eukaryota</taxon>
        <taxon>Fungi</taxon>
        <taxon>Dikarya</taxon>
        <taxon>Ascomycota</taxon>
        <taxon>Pezizomycotina</taxon>
        <taxon>Sordariomycetes</taxon>
        <taxon>Hypocreomycetidae</taxon>
        <taxon>Microascales</taxon>
        <taxon>Microascaceae</taxon>
        <taxon>Parascedosporium</taxon>
    </lineage>
</organism>
<dbReference type="GO" id="GO:0006351">
    <property type="term" value="P:DNA-templated transcription"/>
    <property type="evidence" value="ECO:0007669"/>
    <property type="project" value="InterPro"/>
</dbReference>
<keyword evidence="4" id="KW-0804">Transcription</keyword>
<dbReference type="CDD" id="cd12148">
    <property type="entry name" value="fungal_TF_MHR"/>
    <property type="match status" value="1"/>
</dbReference>
<dbReference type="SMART" id="SM00906">
    <property type="entry name" value="Fungal_trans"/>
    <property type="match status" value="1"/>
</dbReference>
<feature type="region of interest" description="Disordered" evidence="6">
    <location>
        <begin position="89"/>
        <end position="110"/>
    </location>
</feature>
<dbReference type="Pfam" id="PF00172">
    <property type="entry name" value="Zn_clus"/>
    <property type="match status" value="2"/>
</dbReference>
<keyword evidence="2" id="KW-0479">Metal-binding</keyword>
<dbReference type="PANTHER" id="PTHR47338:SF7">
    <property type="entry name" value="ZN(II)2CYS6 TRANSCRIPTION FACTOR (EUROFUNG)"/>
    <property type="match status" value="1"/>
</dbReference>
<protein>
    <recommendedName>
        <fullName evidence="7">Zn(2)-C6 fungal-type domain-containing protein</fullName>
    </recommendedName>
</protein>
<keyword evidence="9" id="KW-1185">Reference proteome</keyword>
<dbReference type="SUPFAM" id="SSF57701">
    <property type="entry name" value="Zn2/Cys6 DNA-binding domain"/>
    <property type="match status" value="2"/>
</dbReference>